<dbReference type="Proteomes" id="UP001500954">
    <property type="component" value="Unassembled WGS sequence"/>
</dbReference>
<comment type="caution">
    <text evidence="1">The sequence shown here is derived from an EMBL/GenBank/DDBJ whole genome shotgun (WGS) entry which is preliminary data.</text>
</comment>
<accession>A0ABP6X9Y6</accession>
<organism evidence="1 2">
    <name type="scientific">Snuella lapsa</name>
    <dbReference type="NCBI Taxonomy" id="870481"/>
    <lineage>
        <taxon>Bacteria</taxon>
        <taxon>Pseudomonadati</taxon>
        <taxon>Bacteroidota</taxon>
        <taxon>Flavobacteriia</taxon>
        <taxon>Flavobacteriales</taxon>
        <taxon>Flavobacteriaceae</taxon>
        <taxon>Snuella</taxon>
    </lineage>
</organism>
<sequence>MSQAQSLEKNLYNLYDNLTQTQNNEVYNGLEYVDLDRRLSPDDHKFYGSFNLIPGSVIYNRQPYYNLKLKYDLLEDVVVVHFIDANHIRLNSKLVTSFAIGDNNAFVRLPFRKSLASFYGHGFFKEAYKGNGYSLYIKYIKKKVEKIKDQKIYSVFNDSEVYVIQNGETFFEASRIKEVTKAIPEKEDLIKLFYKNYSRLYRSNRRDFLVRLLKSLDN</sequence>
<evidence type="ECO:0000313" key="2">
    <source>
        <dbReference type="Proteomes" id="UP001500954"/>
    </source>
</evidence>
<keyword evidence="2" id="KW-1185">Reference proteome</keyword>
<reference evidence="2" key="1">
    <citation type="journal article" date="2019" name="Int. J. Syst. Evol. Microbiol.">
        <title>The Global Catalogue of Microorganisms (GCM) 10K type strain sequencing project: providing services to taxonomists for standard genome sequencing and annotation.</title>
        <authorList>
            <consortium name="The Broad Institute Genomics Platform"/>
            <consortium name="The Broad Institute Genome Sequencing Center for Infectious Disease"/>
            <person name="Wu L."/>
            <person name="Ma J."/>
        </authorList>
    </citation>
    <scope>NUCLEOTIDE SEQUENCE [LARGE SCALE GENOMIC DNA]</scope>
    <source>
        <strain evidence="2">JCM 17111</strain>
    </source>
</reference>
<dbReference type="EMBL" id="BAABCY010000034">
    <property type="protein sequence ID" value="GAA3563840.1"/>
    <property type="molecule type" value="Genomic_DNA"/>
</dbReference>
<protein>
    <submittedName>
        <fullName evidence="1">Uncharacterized protein</fullName>
    </submittedName>
</protein>
<evidence type="ECO:0000313" key="1">
    <source>
        <dbReference type="EMBL" id="GAA3563840.1"/>
    </source>
</evidence>
<name>A0ABP6X9Y6_9FLAO</name>
<proteinExistence type="predicted"/>
<gene>
    <name evidence="1" type="ORF">GCM10022395_12980</name>
</gene>